<dbReference type="InterPro" id="IPR047296">
    <property type="entry name" value="GIY-YIG_UvrC_Cho"/>
</dbReference>
<keyword evidence="6" id="KW-0742">SOS response</keyword>
<comment type="subcellular location">
    <subcellularLocation>
        <location evidence="6">Cytoplasm</location>
    </subcellularLocation>
</comment>
<proteinExistence type="inferred from homology"/>
<dbReference type="GO" id="GO:0009381">
    <property type="term" value="F:excinuclease ABC activity"/>
    <property type="evidence" value="ECO:0007669"/>
    <property type="project" value="UniProtKB-UniRule"/>
</dbReference>
<dbReference type="CDD" id="cd10434">
    <property type="entry name" value="GIY-YIG_UvrC_Cho"/>
    <property type="match status" value="1"/>
</dbReference>
<organism evidence="10 11">
    <name type="scientific">Actinobacteria bacterium BACL2 MAG-121220-bin52</name>
    <dbReference type="NCBI Taxonomy" id="1655573"/>
    <lineage>
        <taxon>Bacteria</taxon>
        <taxon>Bacillati</taxon>
        <taxon>Actinomycetota</taxon>
        <taxon>Actinomycetes</taxon>
        <taxon>Actinomycetes incertae sedis</taxon>
        <taxon>ac1 cluster</taxon>
    </lineage>
</organism>
<dbReference type="HAMAP" id="MF_00203">
    <property type="entry name" value="UvrC"/>
    <property type="match status" value="1"/>
</dbReference>
<keyword evidence="1 6" id="KW-0963">Cytoplasm</keyword>
<keyword evidence="3 6" id="KW-0228">DNA excision</keyword>
<dbReference type="Pfam" id="PF08459">
    <property type="entry name" value="UvrC_RNaseH_dom"/>
    <property type="match status" value="1"/>
</dbReference>
<dbReference type="PROSITE" id="PS50151">
    <property type="entry name" value="UVR"/>
    <property type="match status" value="1"/>
</dbReference>
<keyword evidence="5 6" id="KW-0234">DNA repair</keyword>
<evidence type="ECO:0000256" key="3">
    <source>
        <dbReference type="ARBA" id="ARBA00022769"/>
    </source>
</evidence>
<evidence type="ECO:0000259" key="7">
    <source>
        <dbReference type="PROSITE" id="PS50151"/>
    </source>
</evidence>
<dbReference type="Pfam" id="PF02151">
    <property type="entry name" value="UVR"/>
    <property type="match status" value="1"/>
</dbReference>
<evidence type="ECO:0000259" key="9">
    <source>
        <dbReference type="PROSITE" id="PS50165"/>
    </source>
</evidence>
<comment type="function">
    <text evidence="6">The UvrABC repair system catalyzes the recognition and processing of DNA lesions. UvrC both incises the 5' and 3' sides of the lesion. The N-terminal half is responsible for the 3' incision and the C-terminal half is responsible for the 5' incision.</text>
</comment>
<dbReference type="InterPro" id="IPR035901">
    <property type="entry name" value="GIY-YIG_endonuc_sf"/>
</dbReference>
<dbReference type="GO" id="GO:0003677">
    <property type="term" value="F:DNA binding"/>
    <property type="evidence" value="ECO:0007669"/>
    <property type="project" value="UniProtKB-UniRule"/>
</dbReference>
<evidence type="ECO:0000256" key="6">
    <source>
        <dbReference type="HAMAP-Rule" id="MF_00203"/>
    </source>
</evidence>
<dbReference type="InterPro" id="IPR050066">
    <property type="entry name" value="UvrABC_protein_C"/>
</dbReference>
<dbReference type="Pfam" id="PF22920">
    <property type="entry name" value="UvrC_RNaseH"/>
    <property type="match status" value="1"/>
</dbReference>
<evidence type="ECO:0000313" key="11">
    <source>
        <dbReference type="Proteomes" id="UP000054017"/>
    </source>
</evidence>
<dbReference type="Gene3D" id="3.40.1440.10">
    <property type="entry name" value="GIY-YIG endonuclease"/>
    <property type="match status" value="1"/>
</dbReference>
<accession>A0A0R2P3U4</accession>
<dbReference type="PANTHER" id="PTHR30562">
    <property type="entry name" value="UVRC/OXIDOREDUCTASE"/>
    <property type="match status" value="1"/>
</dbReference>
<comment type="subunit">
    <text evidence="6">Interacts with UvrB in an incision complex.</text>
</comment>
<feature type="domain" description="GIY-YIG" evidence="8">
    <location>
        <begin position="14"/>
        <end position="91"/>
    </location>
</feature>
<sequence length="637" mass="71416">MADPASYRPENVPDEPGVYRFFNEKDEVIYVGKARSLKNRISSYFQKNVGEKTYRMIHAANRVDWTLVRSEVEALQLEFTWIKEENPAFNVQFKDDKSYPYLALTMDEKYPRLLITRRAKQKGVAYFGPFTHAWALRSTFDVLLKLFPVRSCSNSNFERAQRAKRPCLLGDIGKCAAPCVDRITESDHRVLAKRLGDFISDGSADITQALRDQMSEAARAEEFERAGKLRDQLDALERASESTDSALSDSIFSDFIAIHQDITHAAISIFRVRAGRVISSRSWMIDLANLPEQSSLLEACINRVYQDFEIGKEILVNQDIEGSALAEYLSERAGYKVSIKKPERGEKSEILDMVKRNANQALIQFLGKRANDAGVSGRALEDLASALNLEELPLRIECFDISNIQGTSVVASMVVFEDGQAKKSEYRRFGIDDKEKFDDTRAMHHVITRRFKRYLAEKDLDLAEIELSGGARPKFAYPPQLVIVDGGKGQVNAAARAFAELGITDIALVGLAKRLEEIWFADQSYPVVLDRHSEALYLVQRIRDEAHRFAVTFHRSKRSKLMLESLLDEISNLGEVRRAVLLENFGSIAALSKASLEEIAALPGIGPKSAESIVAGLANSASGYFVDTSTGEIIERS</sequence>
<dbReference type="InterPro" id="IPR000305">
    <property type="entry name" value="GIY-YIG_endonuc"/>
</dbReference>
<dbReference type="AlphaFoldDB" id="A0A0R2P3U4"/>
<dbReference type="InterPro" id="IPR038476">
    <property type="entry name" value="UvrC_RNase_H_dom_sf"/>
</dbReference>
<dbReference type="SMART" id="SM00278">
    <property type="entry name" value="HhH1"/>
    <property type="match status" value="2"/>
</dbReference>
<dbReference type="PROSITE" id="PS50164">
    <property type="entry name" value="GIY_YIG"/>
    <property type="match status" value="1"/>
</dbReference>
<name>A0A0R2P3U4_9ACTN</name>
<dbReference type="InterPro" id="IPR010994">
    <property type="entry name" value="RuvA_2-like"/>
</dbReference>
<dbReference type="InterPro" id="IPR003583">
    <property type="entry name" value="Hlx-hairpin-Hlx_DNA-bd_motif"/>
</dbReference>
<gene>
    <name evidence="6" type="primary">uvrC</name>
    <name evidence="10" type="ORF">ABR65_05085</name>
</gene>
<dbReference type="InterPro" id="IPR001162">
    <property type="entry name" value="UvrC_RNase_H_dom"/>
</dbReference>
<comment type="caution">
    <text evidence="10">The sequence shown here is derived from an EMBL/GenBank/DDBJ whole genome shotgun (WGS) entry which is preliminary data.</text>
</comment>
<comment type="similarity">
    <text evidence="6">Belongs to the UvrC family.</text>
</comment>
<dbReference type="Pfam" id="PF01541">
    <property type="entry name" value="GIY-YIG"/>
    <property type="match status" value="1"/>
</dbReference>
<evidence type="ECO:0000256" key="5">
    <source>
        <dbReference type="ARBA" id="ARBA00023204"/>
    </source>
</evidence>
<evidence type="ECO:0000259" key="8">
    <source>
        <dbReference type="PROSITE" id="PS50164"/>
    </source>
</evidence>
<feature type="domain" description="UVR" evidence="7">
    <location>
        <begin position="204"/>
        <end position="239"/>
    </location>
</feature>
<dbReference type="InterPro" id="IPR001943">
    <property type="entry name" value="UVR_dom"/>
</dbReference>
<keyword evidence="2 6" id="KW-0227">DNA damage</keyword>
<dbReference type="PROSITE" id="PS50165">
    <property type="entry name" value="UVRC"/>
    <property type="match status" value="1"/>
</dbReference>
<dbReference type="NCBIfam" id="NF001824">
    <property type="entry name" value="PRK00558.1-5"/>
    <property type="match status" value="1"/>
</dbReference>
<dbReference type="InterPro" id="IPR036876">
    <property type="entry name" value="UVR_dom_sf"/>
</dbReference>
<dbReference type="SUPFAM" id="SSF82771">
    <property type="entry name" value="GIY-YIG endonuclease"/>
    <property type="match status" value="1"/>
</dbReference>
<dbReference type="EMBL" id="LIAX01000119">
    <property type="protein sequence ID" value="KRO32625.1"/>
    <property type="molecule type" value="Genomic_DNA"/>
</dbReference>
<dbReference type="Proteomes" id="UP000054017">
    <property type="component" value="Unassembled WGS sequence"/>
</dbReference>
<dbReference type="Gene3D" id="3.30.420.340">
    <property type="entry name" value="UvrC, RNAse H endonuclease domain"/>
    <property type="match status" value="1"/>
</dbReference>
<keyword evidence="4 6" id="KW-0267">Excision nuclease</keyword>
<dbReference type="InterPro" id="IPR004791">
    <property type="entry name" value="UvrC"/>
</dbReference>
<dbReference type="GO" id="GO:0005737">
    <property type="term" value="C:cytoplasm"/>
    <property type="evidence" value="ECO:0007669"/>
    <property type="project" value="UniProtKB-SubCell"/>
</dbReference>
<dbReference type="GO" id="GO:0009432">
    <property type="term" value="P:SOS response"/>
    <property type="evidence" value="ECO:0007669"/>
    <property type="project" value="UniProtKB-UniRule"/>
</dbReference>
<dbReference type="GO" id="GO:0009380">
    <property type="term" value="C:excinuclease repair complex"/>
    <property type="evidence" value="ECO:0007669"/>
    <property type="project" value="InterPro"/>
</dbReference>
<dbReference type="SUPFAM" id="SSF46600">
    <property type="entry name" value="C-terminal UvrC-binding domain of UvrB"/>
    <property type="match status" value="1"/>
</dbReference>
<evidence type="ECO:0000313" key="10">
    <source>
        <dbReference type="EMBL" id="KRO32625.1"/>
    </source>
</evidence>
<dbReference type="Pfam" id="PF14520">
    <property type="entry name" value="HHH_5"/>
    <property type="match status" value="1"/>
</dbReference>
<evidence type="ECO:0000256" key="4">
    <source>
        <dbReference type="ARBA" id="ARBA00022881"/>
    </source>
</evidence>
<evidence type="ECO:0000256" key="1">
    <source>
        <dbReference type="ARBA" id="ARBA00022490"/>
    </source>
</evidence>
<dbReference type="SUPFAM" id="SSF47781">
    <property type="entry name" value="RuvA domain 2-like"/>
    <property type="match status" value="1"/>
</dbReference>
<dbReference type="FunFam" id="3.40.1440.10:FF:000001">
    <property type="entry name" value="UvrABC system protein C"/>
    <property type="match status" value="1"/>
</dbReference>
<protein>
    <recommendedName>
        <fullName evidence="6">UvrABC system protein C</fullName>
        <shortName evidence="6">Protein UvrC</shortName>
    </recommendedName>
    <alternativeName>
        <fullName evidence="6">Excinuclease ABC subunit C</fullName>
    </alternativeName>
</protein>
<dbReference type="NCBIfam" id="TIGR00194">
    <property type="entry name" value="uvrC"/>
    <property type="match status" value="1"/>
</dbReference>
<dbReference type="Gene3D" id="1.10.150.20">
    <property type="entry name" value="5' to 3' exonuclease, C-terminal subdomain"/>
    <property type="match status" value="1"/>
</dbReference>
<dbReference type="GO" id="GO:0006289">
    <property type="term" value="P:nucleotide-excision repair"/>
    <property type="evidence" value="ECO:0007669"/>
    <property type="project" value="UniProtKB-UniRule"/>
</dbReference>
<feature type="domain" description="UvrC family homology region profile" evidence="9">
    <location>
        <begin position="255"/>
        <end position="498"/>
    </location>
</feature>
<dbReference type="SMART" id="SM00465">
    <property type="entry name" value="GIYc"/>
    <property type="match status" value="1"/>
</dbReference>
<dbReference type="Gene3D" id="4.10.860.10">
    <property type="entry name" value="UVR domain"/>
    <property type="match status" value="1"/>
</dbReference>
<dbReference type="PANTHER" id="PTHR30562:SF1">
    <property type="entry name" value="UVRABC SYSTEM PROTEIN C"/>
    <property type="match status" value="1"/>
</dbReference>
<evidence type="ECO:0000256" key="2">
    <source>
        <dbReference type="ARBA" id="ARBA00022763"/>
    </source>
</evidence>
<reference evidence="10 11" key="1">
    <citation type="submission" date="2015-10" db="EMBL/GenBank/DDBJ databases">
        <title>Metagenome-Assembled Genomes uncover a global brackish microbiome.</title>
        <authorList>
            <person name="Hugerth L.W."/>
            <person name="Larsson J."/>
            <person name="Alneberg J."/>
            <person name="Lindh M.V."/>
            <person name="Legrand C."/>
            <person name="Pinhassi J."/>
            <person name="Andersson A.F."/>
        </authorList>
    </citation>
    <scope>NUCLEOTIDE SEQUENCE [LARGE SCALE GENOMIC DNA]</scope>
    <source>
        <strain evidence="10">BACL2 MAG-121220-bin52</strain>
    </source>
</reference>